<proteinExistence type="inferred from homology"/>
<feature type="transmembrane region" description="Helical" evidence="11">
    <location>
        <begin position="86"/>
        <end position="111"/>
    </location>
</feature>
<evidence type="ECO:0000259" key="12">
    <source>
        <dbReference type="PROSITE" id="PS51201"/>
    </source>
</evidence>
<dbReference type="FunFam" id="3.40.50.720:FF:000036">
    <property type="entry name" value="Glutathione-regulated potassium-efflux system protein KefB"/>
    <property type="match status" value="1"/>
</dbReference>
<dbReference type="AlphaFoldDB" id="A0A1F2P895"/>
<dbReference type="GO" id="GO:0012505">
    <property type="term" value="C:endomembrane system"/>
    <property type="evidence" value="ECO:0007669"/>
    <property type="project" value="UniProtKB-SubCell"/>
</dbReference>
<evidence type="ECO:0000256" key="4">
    <source>
        <dbReference type="ARBA" id="ARBA00022449"/>
    </source>
</evidence>
<feature type="transmembrane region" description="Helical" evidence="11">
    <location>
        <begin position="218"/>
        <end position="251"/>
    </location>
</feature>
<dbReference type="Gene3D" id="3.30.70.1450">
    <property type="entry name" value="Regulator of K+ conductance, C-terminal domain"/>
    <property type="match status" value="1"/>
</dbReference>
<sequence>MEINILIKDIFIIFALSIAVIFVFHRMRLPPIVGFLLTGVLAGPNGLSMIEIVEEVDIMAEIGIVLLLFTIGIEFSLKKLSRIKRLFFIGGSLQVLLTIGYVTLIAEIFGLSITKSLFTGFVIALSSTATVIKLLQDRGEIDSPHGQTTLGILLFQDFIIVPMMLLVPVLAGSSDTLSQSPLLVIIEGIGIIILVFISARWFVPYLLHQVAKTRSKELFILTVVSICLAIAYLTSSVGLSLALGAFLAGLIISESEYSHEALEKIDPFKDLFTSLFFVSIGMLLDLGFILDKLALVIVITLGILVAKSMLAGFSTVVMGLPMRTAILTGFALSQVGEFSFILSHTGFLYGLINQNEYQLLLASSIITMGLTPFMMVIAPHIATFASHLPISERMITGGEFARLDKKERIKDHLVIIGFGNTGRYLAKVASDVGIPYVIIETNPETVRVEREKGEPIFYGDATRPNVLKEAGIVDARIVVIATSDPIATRRITELARKLSPKIHIIVRTHYLQEMDHLAELGADEVIPEEFEASMEIFARVLYKYLVPRTEVEKYIAEVRQGNYEMLRNLNKKHLSISDIERHLTDLEISTFRVKARSSVAKKTLSEIELRSTYGATVLAIIRGDERISNPGGSVQLLEGDLVIVLGRPDEMARLAEIFEGD</sequence>
<comment type="caution">
    <text evidence="14">The sequence shown here is derived from an EMBL/GenBank/DDBJ whole genome shotgun (WGS) entry which is preliminary data.</text>
</comment>
<feature type="transmembrane region" description="Helical" evidence="11">
    <location>
        <begin position="326"/>
        <end position="352"/>
    </location>
</feature>
<dbReference type="PANTHER" id="PTHR42751:SF3">
    <property type="entry name" value="SODIUM_GLUTAMATE SYMPORTER"/>
    <property type="match status" value="1"/>
</dbReference>
<feature type="transmembrane region" description="Helical" evidence="11">
    <location>
        <begin position="297"/>
        <end position="320"/>
    </location>
</feature>
<dbReference type="Gene3D" id="1.20.1530.20">
    <property type="match status" value="1"/>
</dbReference>
<gene>
    <name evidence="14" type="ORF">SCAL_001664</name>
</gene>
<evidence type="ECO:0000256" key="10">
    <source>
        <dbReference type="ARBA" id="ARBA00023136"/>
    </source>
</evidence>
<feature type="transmembrane region" description="Helical" evidence="11">
    <location>
        <begin position="117"/>
        <end position="136"/>
    </location>
</feature>
<keyword evidence="3" id="KW-0813">Transport</keyword>
<dbReference type="InterPro" id="IPR036291">
    <property type="entry name" value="NAD(P)-bd_dom_sf"/>
</dbReference>
<dbReference type="SUPFAM" id="SSF51735">
    <property type="entry name" value="NAD(P)-binding Rossmann-fold domains"/>
    <property type="match status" value="1"/>
</dbReference>
<dbReference type="Proteomes" id="UP000186940">
    <property type="component" value="Unassembled WGS sequence"/>
</dbReference>
<protein>
    <submittedName>
        <fullName evidence="14">Sodium/hydrogen exchanger</fullName>
    </submittedName>
</protein>
<reference evidence="14" key="1">
    <citation type="submission" date="2016-05" db="EMBL/GenBank/DDBJ databases">
        <title>Microbial consortia oxidize butane by reversing methanogenesis.</title>
        <authorList>
            <person name="Laso-Perez R."/>
            <person name="Richter M."/>
            <person name="Wegener G."/>
            <person name="Musat F."/>
        </authorList>
    </citation>
    <scope>NUCLEOTIDE SEQUENCE [LARGE SCALE GENOMIC DNA]</scope>
    <source>
        <strain evidence="14">BOX2</strain>
    </source>
</reference>
<feature type="transmembrane region" description="Helical" evidence="11">
    <location>
        <begin position="148"/>
        <end position="170"/>
    </location>
</feature>
<evidence type="ECO:0000256" key="6">
    <source>
        <dbReference type="ARBA" id="ARBA00022692"/>
    </source>
</evidence>
<keyword evidence="15" id="KW-1185">Reference proteome</keyword>
<keyword evidence="8 11" id="KW-1133">Transmembrane helix</keyword>
<evidence type="ECO:0000313" key="15">
    <source>
        <dbReference type="Proteomes" id="UP000186940"/>
    </source>
</evidence>
<dbReference type="PROSITE" id="PS51202">
    <property type="entry name" value="RCK_C"/>
    <property type="match status" value="1"/>
</dbReference>
<dbReference type="GO" id="GO:0016020">
    <property type="term" value="C:membrane"/>
    <property type="evidence" value="ECO:0007669"/>
    <property type="project" value="InterPro"/>
</dbReference>
<dbReference type="PROSITE" id="PS51201">
    <property type="entry name" value="RCK_N"/>
    <property type="match status" value="1"/>
</dbReference>
<keyword evidence="6 11" id="KW-0812">Transmembrane</keyword>
<evidence type="ECO:0000256" key="1">
    <source>
        <dbReference type="ARBA" id="ARBA00004127"/>
    </source>
</evidence>
<feature type="transmembrane region" description="Helical" evidence="11">
    <location>
        <begin position="58"/>
        <end position="77"/>
    </location>
</feature>
<keyword evidence="5" id="KW-0633">Potassium transport</keyword>
<dbReference type="InterPro" id="IPR038770">
    <property type="entry name" value="Na+/solute_symporter_sf"/>
</dbReference>
<dbReference type="GO" id="GO:1902600">
    <property type="term" value="P:proton transmembrane transport"/>
    <property type="evidence" value="ECO:0007669"/>
    <property type="project" value="InterPro"/>
</dbReference>
<evidence type="ECO:0000256" key="5">
    <source>
        <dbReference type="ARBA" id="ARBA00022538"/>
    </source>
</evidence>
<keyword evidence="9" id="KW-0406">Ion transport</keyword>
<feature type="domain" description="RCK N-terminal" evidence="12">
    <location>
        <begin position="410"/>
        <end position="527"/>
    </location>
</feature>
<dbReference type="STRING" id="1838285.SCAL_001664"/>
<evidence type="ECO:0000256" key="8">
    <source>
        <dbReference type="ARBA" id="ARBA00022989"/>
    </source>
</evidence>
<evidence type="ECO:0000256" key="2">
    <source>
        <dbReference type="ARBA" id="ARBA00005551"/>
    </source>
</evidence>
<name>A0A1F2P895_9EURY</name>
<dbReference type="InterPro" id="IPR006037">
    <property type="entry name" value="RCK_C"/>
</dbReference>
<dbReference type="InterPro" id="IPR036721">
    <property type="entry name" value="RCK_C_sf"/>
</dbReference>
<dbReference type="Gene3D" id="3.40.50.720">
    <property type="entry name" value="NAD(P)-binding Rossmann-like Domain"/>
    <property type="match status" value="1"/>
</dbReference>
<evidence type="ECO:0000256" key="9">
    <source>
        <dbReference type="ARBA" id="ARBA00023065"/>
    </source>
</evidence>
<comment type="subcellular location">
    <subcellularLocation>
        <location evidence="1">Endomembrane system</location>
        <topology evidence="1">Multi-pass membrane protein</topology>
    </subcellularLocation>
</comment>
<dbReference type="Pfam" id="PF00999">
    <property type="entry name" value="Na_H_Exchanger"/>
    <property type="match status" value="1"/>
</dbReference>
<keyword evidence="10 11" id="KW-0472">Membrane</keyword>
<dbReference type="InterPro" id="IPR006153">
    <property type="entry name" value="Cation/H_exchanger_TM"/>
</dbReference>
<feature type="transmembrane region" description="Helical" evidence="11">
    <location>
        <begin position="359"/>
        <end position="382"/>
    </location>
</feature>
<evidence type="ECO:0000256" key="11">
    <source>
        <dbReference type="SAM" id="Phobius"/>
    </source>
</evidence>
<feature type="domain" description="RCK C-terminal" evidence="13">
    <location>
        <begin position="574"/>
        <end position="660"/>
    </location>
</feature>
<evidence type="ECO:0000313" key="14">
    <source>
        <dbReference type="EMBL" id="OFV67222.1"/>
    </source>
</evidence>
<dbReference type="PANTHER" id="PTHR42751">
    <property type="entry name" value="SODIUM/HYDROGEN EXCHANGER FAMILY/TRKA DOMAIN PROTEIN"/>
    <property type="match status" value="1"/>
</dbReference>
<dbReference type="EMBL" id="LYOS01000006">
    <property type="protein sequence ID" value="OFV67222.1"/>
    <property type="molecule type" value="Genomic_DNA"/>
</dbReference>
<comment type="similarity">
    <text evidence="2">Belongs to the monovalent cation:proton antiporter 2 (CPA2) transporter (TC 2.A.37) family.</text>
</comment>
<dbReference type="SUPFAM" id="SSF116726">
    <property type="entry name" value="TrkA C-terminal domain-like"/>
    <property type="match status" value="1"/>
</dbReference>
<organism evidence="14 15">
    <name type="scientific">Candidatus Syntropharchaeum caldarium</name>
    <dbReference type="NCBI Taxonomy" id="1838285"/>
    <lineage>
        <taxon>Archaea</taxon>
        <taxon>Methanobacteriati</taxon>
        <taxon>Methanobacteriota</taxon>
        <taxon>Stenosarchaea group</taxon>
        <taxon>Methanomicrobia</taxon>
        <taxon>Methanosarcinales</taxon>
        <taxon>ANME-2 cluster</taxon>
        <taxon>Candidatus Syntropharchaeum</taxon>
    </lineage>
</organism>
<keyword evidence="7" id="KW-0630">Potassium</keyword>
<dbReference type="GO" id="GO:0008324">
    <property type="term" value="F:monoatomic cation transmembrane transporter activity"/>
    <property type="evidence" value="ECO:0007669"/>
    <property type="project" value="InterPro"/>
</dbReference>
<dbReference type="Pfam" id="PF02080">
    <property type="entry name" value="TrkA_C"/>
    <property type="match status" value="1"/>
</dbReference>
<dbReference type="PATRIC" id="fig|1838285.3.peg.1689"/>
<accession>A0A1F2P895</accession>
<feature type="transmembrane region" description="Helical" evidence="11">
    <location>
        <begin position="32"/>
        <end position="52"/>
    </location>
</feature>
<feature type="transmembrane region" description="Helical" evidence="11">
    <location>
        <begin position="271"/>
        <end position="290"/>
    </location>
</feature>
<feature type="transmembrane region" description="Helical" evidence="11">
    <location>
        <begin position="182"/>
        <end position="206"/>
    </location>
</feature>
<feature type="transmembrane region" description="Helical" evidence="11">
    <location>
        <begin position="6"/>
        <end position="25"/>
    </location>
</feature>
<dbReference type="GO" id="GO:0015297">
    <property type="term" value="F:antiporter activity"/>
    <property type="evidence" value="ECO:0007669"/>
    <property type="project" value="UniProtKB-KW"/>
</dbReference>
<dbReference type="Pfam" id="PF02254">
    <property type="entry name" value="TrkA_N"/>
    <property type="match status" value="1"/>
</dbReference>
<dbReference type="InterPro" id="IPR003148">
    <property type="entry name" value="RCK_N"/>
</dbReference>
<evidence type="ECO:0000256" key="3">
    <source>
        <dbReference type="ARBA" id="ARBA00022448"/>
    </source>
</evidence>
<dbReference type="GO" id="GO:0006813">
    <property type="term" value="P:potassium ion transport"/>
    <property type="evidence" value="ECO:0007669"/>
    <property type="project" value="UniProtKB-KW"/>
</dbReference>
<evidence type="ECO:0000256" key="7">
    <source>
        <dbReference type="ARBA" id="ARBA00022958"/>
    </source>
</evidence>
<keyword evidence="4" id="KW-0050">Antiport</keyword>
<evidence type="ECO:0000259" key="13">
    <source>
        <dbReference type="PROSITE" id="PS51202"/>
    </source>
</evidence>